<protein>
    <submittedName>
        <fullName evidence="2">Uncharacterized protein</fullName>
    </submittedName>
</protein>
<dbReference type="PANTHER" id="PTHR35472">
    <property type="match status" value="1"/>
</dbReference>
<reference evidence="2" key="1">
    <citation type="submission" date="2020-03" db="EMBL/GenBank/DDBJ databases">
        <title>A high-quality chromosome-level genome assembly of a woody plant with both climbing and erect habits, Rhamnella rubrinervis.</title>
        <authorList>
            <person name="Lu Z."/>
            <person name="Yang Y."/>
            <person name="Zhu X."/>
            <person name="Sun Y."/>
        </authorList>
    </citation>
    <scope>NUCLEOTIDE SEQUENCE</scope>
    <source>
        <strain evidence="2">BYM</strain>
        <tissue evidence="2">Leaf</tissue>
    </source>
</reference>
<sequence length="337" mass="39057">MKGKRSRTESWNDAPHDILLKIFLDLNMIKSGSFDIPQEAYAWSDEESEEKLLHILKNAMNLSSGNMTCLVFHFYAFLKNEHLICAAERSPKLKRLALPAWNQLNAIDTHCKNFTQLKIMCPFDLEFAKAIIKYTPELKVLSLRRALVYKDALTHILNKLKHLEVLNVKHCLLDDSEHDGFIVAYRKYEEETIEKASRLKNFLFCQESSCPTCQRAFDDEGILKWFEYEEGLWRADELDIAVWPRTMGIQSNPIRLPCGFLMIMFILMVTQFSTCRHLHRITSEETNKPADKNEFYTRFSWHSSAKAAEGSTKYEHMDPSHGVSLRVVPTGPNPLHN</sequence>
<evidence type="ECO:0000256" key="1">
    <source>
        <dbReference type="SAM" id="MobiDB-lite"/>
    </source>
</evidence>
<dbReference type="EMBL" id="VOIH02000004">
    <property type="protein sequence ID" value="KAF3448535.1"/>
    <property type="molecule type" value="Genomic_DNA"/>
</dbReference>
<keyword evidence="3" id="KW-1185">Reference proteome</keyword>
<gene>
    <name evidence="2" type="ORF">FNV43_RR09248</name>
</gene>
<dbReference type="AlphaFoldDB" id="A0A8K0MK63"/>
<dbReference type="InterPro" id="IPR055317">
    <property type="entry name" value="CLE14-like"/>
</dbReference>
<dbReference type="PANTHER" id="PTHR35472:SF4">
    <property type="entry name" value="DUF19 DOMAIN-CONTAINING PROTEIN"/>
    <property type="match status" value="1"/>
</dbReference>
<evidence type="ECO:0000313" key="3">
    <source>
        <dbReference type="Proteomes" id="UP000796880"/>
    </source>
</evidence>
<dbReference type="OrthoDB" id="3219396at2759"/>
<comment type="caution">
    <text evidence="2">The sequence shown here is derived from an EMBL/GenBank/DDBJ whole genome shotgun (WGS) entry which is preliminary data.</text>
</comment>
<dbReference type="SUPFAM" id="SSF52047">
    <property type="entry name" value="RNI-like"/>
    <property type="match status" value="1"/>
</dbReference>
<feature type="region of interest" description="Disordered" evidence="1">
    <location>
        <begin position="313"/>
        <end position="337"/>
    </location>
</feature>
<organism evidence="2 3">
    <name type="scientific">Rhamnella rubrinervis</name>
    <dbReference type="NCBI Taxonomy" id="2594499"/>
    <lineage>
        <taxon>Eukaryota</taxon>
        <taxon>Viridiplantae</taxon>
        <taxon>Streptophyta</taxon>
        <taxon>Embryophyta</taxon>
        <taxon>Tracheophyta</taxon>
        <taxon>Spermatophyta</taxon>
        <taxon>Magnoliopsida</taxon>
        <taxon>eudicotyledons</taxon>
        <taxon>Gunneridae</taxon>
        <taxon>Pentapetalae</taxon>
        <taxon>rosids</taxon>
        <taxon>fabids</taxon>
        <taxon>Rosales</taxon>
        <taxon>Rhamnaceae</taxon>
        <taxon>rhamnoid group</taxon>
        <taxon>Rhamneae</taxon>
        <taxon>Rhamnella</taxon>
    </lineage>
</organism>
<dbReference type="Proteomes" id="UP000796880">
    <property type="component" value="Unassembled WGS sequence"/>
</dbReference>
<name>A0A8K0MK63_9ROSA</name>
<proteinExistence type="predicted"/>
<evidence type="ECO:0000313" key="2">
    <source>
        <dbReference type="EMBL" id="KAF3448535.1"/>
    </source>
</evidence>
<dbReference type="InterPro" id="IPR032675">
    <property type="entry name" value="LRR_dom_sf"/>
</dbReference>
<dbReference type="Gene3D" id="3.80.10.10">
    <property type="entry name" value="Ribonuclease Inhibitor"/>
    <property type="match status" value="1"/>
</dbReference>
<accession>A0A8K0MK63</accession>